<evidence type="ECO:0000259" key="8">
    <source>
        <dbReference type="Pfam" id="PF13354"/>
    </source>
</evidence>
<dbReference type="RefSeq" id="WP_369059399.1">
    <property type="nucleotide sequence ID" value="NZ_CP158375.1"/>
</dbReference>
<reference evidence="9" key="1">
    <citation type="submission" date="2024-06" db="EMBL/GenBank/DDBJ databases">
        <title>Caulobacter inopinatus, sp. nov.</title>
        <authorList>
            <person name="Donachie S.P."/>
        </authorList>
    </citation>
    <scope>NUCLEOTIDE SEQUENCE</scope>
    <source>
        <strain evidence="9">73W</strain>
    </source>
</reference>
<dbReference type="GO" id="GO:0030655">
    <property type="term" value="P:beta-lactam antibiotic catabolic process"/>
    <property type="evidence" value="ECO:0007669"/>
    <property type="project" value="InterPro"/>
</dbReference>
<accession>A0AB39KTB6</accession>
<feature type="signal peptide" evidence="7">
    <location>
        <begin position="1"/>
        <end position="25"/>
    </location>
</feature>
<dbReference type="InterPro" id="IPR000871">
    <property type="entry name" value="Beta-lactam_class-A"/>
</dbReference>
<dbReference type="Pfam" id="PF13354">
    <property type="entry name" value="Beta-lactamase2"/>
    <property type="match status" value="1"/>
</dbReference>
<keyword evidence="5 6" id="KW-0046">Antibiotic resistance</keyword>
<proteinExistence type="inferred from homology"/>
<feature type="chain" id="PRO_5044345113" description="Beta-lactamase" evidence="7">
    <location>
        <begin position="26"/>
        <end position="290"/>
    </location>
</feature>
<keyword evidence="7" id="KW-0732">Signal</keyword>
<dbReference type="InterPro" id="IPR023650">
    <property type="entry name" value="Beta-lactam_class-A_AS"/>
</dbReference>
<keyword evidence="4 6" id="KW-0378">Hydrolase</keyword>
<evidence type="ECO:0000256" key="5">
    <source>
        <dbReference type="ARBA" id="ARBA00023251"/>
    </source>
</evidence>
<comment type="catalytic activity">
    <reaction evidence="1 6">
        <text>a beta-lactam + H2O = a substituted beta-amino acid</text>
        <dbReference type="Rhea" id="RHEA:20401"/>
        <dbReference type="ChEBI" id="CHEBI:15377"/>
        <dbReference type="ChEBI" id="CHEBI:35627"/>
        <dbReference type="ChEBI" id="CHEBI:140347"/>
        <dbReference type="EC" id="3.5.2.6"/>
    </reaction>
</comment>
<dbReference type="GO" id="GO:0008800">
    <property type="term" value="F:beta-lactamase activity"/>
    <property type="evidence" value="ECO:0007669"/>
    <property type="project" value="UniProtKB-UniRule"/>
</dbReference>
<dbReference type="NCBIfam" id="NF033103">
    <property type="entry name" value="bla_class_A"/>
    <property type="match status" value="1"/>
</dbReference>
<dbReference type="AlphaFoldDB" id="A0AB39KTB6"/>
<evidence type="ECO:0000313" key="9">
    <source>
        <dbReference type="EMBL" id="XDO96558.1"/>
    </source>
</evidence>
<dbReference type="EMBL" id="CP158375">
    <property type="protein sequence ID" value="XDO96558.1"/>
    <property type="molecule type" value="Genomic_DNA"/>
</dbReference>
<organism evidence="9">
    <name type="scientific">Caulobacter sp. 73W</name>
    <dbReference type="NCBI Taxonomy" id="3161137"/>
    <lineage>
        <taxon>Bacteria</taxon>
        <taxon>Pseudomonadati</taxon>
        <taxon>Pseudomonadota</taxon>
        <taxon>Alphaproteobacteria</taxon>
        <taxon>Caulobacterales</taxon>
        <taxon>Caulobacteraceae</taxon>
        <taxon>Caulobacter</taxon>
    </lineage>
</organism>
<evidence type="ECO:0000256" key="4">
    <source>
        <dbReference type="ARBA" id="ARBA00022801"/>
    </source>
</evidence>
<dbReference type="GO" id="GO:0046677">
    <property type="term" value="P:response to antibiotic"/>
    <property type="evidence" value="ECO:0007669"/>
    <property type="project" value="UniProtKB-UniRule"/>
</dbReference>
<evidence type="ECO:0000256" key="1">
    <source>
        <dbReference type="ARBA" id="ARBA00001526"/>
    </source>
</evidence>
<dbReference type="InterPro" id="IPR045155">
    <property type="entry name" value="Beta-lactam_cat"/>
</dbReference>
<dbReference type="InterPro" id="IPR012338">
    <property type="entry name" value="Beta-lactam/transpept-like"/>
</dbReference>
<dbReference type="EC" id="3.5.2.6" evidence="3 6"/>
<evidence type="ECO:0000256" key="2">
    <source>
        <dbReference type="ARBA" id="ARBA00009009"/>
    </source>
</evidence>
<dbReference type="PANTHER" id="PTHR35333">
    <property type="entry name" value="BETA-LACTAMASE"/>
    <property type="match status" value="1"/>
</dbReference>
<feature type="domain" description="Beta-lactamase class A catalytic" evidence="8">
    <location>
        <begin position="46"/>
        <end position="263"/>
    </location>
</feature>
<gene>
    <name evidence="9" type="primary">bla</name>
    <name evidence="9" type="ORF">ABOZ73_17605</name>
</gene>
<evidence type="ECO:0000256" key="7">
    <source>
        <dbReference type="SAM" id="SignalP"/>
    </source>
</evidence>
<evidence type="ECO:0000256" key="6">
    <source>
        <dbReference type="RuleBase" id="RU361140"/>
    </source>
</evidence>
<dbReference type="SUPFAM" id="SSF56601">
    <property type="entry name" value="beta-lactamase/transpeptidase-like"/>
    <property type="match status" value="1"/>
</dbReference>
<dbReference type="Gene3D" id="3.40.710.10">
    <property type="entry name" value="DD-peptidase/beta-lactamase superfamily"/>
    <property type="match status" value="1"/>
</dbReference>
<dbReference type="PANTHER" id="PTHR35333:SF3">
    <property type="entry name" value="BETA-LACTAMASE-TYPE TRANSPEPTIDASE FOLD CONTAINING PROTEIN"/>
    <property type="match status" value="1"/>
</dbReference>
<dbReference type="PROSITE" id="PS00146">
    <property type="entry name" value="BETA_LACTAMASE_A"/>
    <property type="match status" value="1"/>
</dbReference>
<sequence length="290" mass="30441">MIDRRNLMIGLSLGIAMTATGAAFAAPAGIIQRIAELERKSGGRLGVGVRNAATGEVWGHRLDERFAMCSTFKALLAAQVLSRVDTGKETLARRIPVQKADLVTYSPAVEKRVGGTMSIAELCQATVTLSDNAAANLLLRDTGGPAGLTSFLRSVGDGVTRLDRREPELNVVIGGDERDTTTPAAMAGTLNRLVLGNALSAKSREQLKTWLIANTTGDARIRAGVPDDWVVGDKTGTWDGGATNDVAILWPPKGGPIILTVFYDGSAAKLDARNSVIASAARIVASVYSG</sequence>
<comment type="similarity">
    <text evidence="2 6">Belongs to the class-A beta-lactamase family.</text>
</comment>
<evidence type="ECO:0000256" key="3">
    <source>
        <dbReference type="ARBA" id="ARBA00012865"/>
    </source>
</evidence>
<name>A0AB39KTB6_9CAUL</name>
<dbReference type="PRINTS" id="PR00118">
    <property type="entry name" value="BLACTAMASEA"/>
</dbReference>
<protein>
    <recommendedName>
        <fullName evidence="3 6">Beta-lactamase</fullName>
        <ecNumber evidence="3 6">3.5.2.6</ecNumber>
    </recommendedName>
</protein>